<name>A0A0D6GYC6_ALCXX</name>
<dbReference type="Pfam" id="PF02518">
    <property type="entry name" value="HATPase_c"/>
    <property type="match status" value="1"/>
</dbReference>
<evidence type="ECO:0000256" key="3">
    <source>
        <dbReference type="ARBA" id="ARBA00012438"/>
    </source>
</evidence>
<dbReference type="InterPro" id="IPR050428">
    <property type="entry name" value="TCS_sensor_his_kinase"/>
</dbReference>
<dbReference type="InterPro" id="IPR005467">
    <property type="entry name" value="His_kinase_dom"/>
</dbReference>
<reference evidence="12" key="1">
    <citation type="submission" date="2022-12" db="EMBL/GenBank/DDBJ databases">
        <authorList>
            <person name="Voronina O.L."/>
            <person name="Kunda M.S."/>
            <person name="Ryzhova N."/>
            <person name="Aksenova E.I."/>
        </authorList>
    </citation>
    <scope>NUCLEOTIDE SEQUENCE</scope>
    <source>
        <strain evidence="12">SCCH136:Ach223948</strain>
    </source>
</reference>
<evidence type="ECO:0000256" key="11">
    <source>
        <dbReference type="SAM" id="Phobius"/>
    </source>
</evidence>
<dbReference type="PRINTS" id="PR00344">
    <property type="entry name" value="BCTRLSENSOR"/>
</dbReference>
<evidence type="ECO:0000313" key="13">
    <source>
        <dbReference type="Proteomes" id="UP001141992"/>
    </source>
</evidence>
<dbReference type="InterPro" id="IPR036890">
    <property type="entry name" value="HATPase_C_sf"/>
</dbReference>
<dbReference type="EMBL" id="JAPZVI010000034">
    <property type="protein sequence ID" value="MCZ8405098.1"/>
    <property type="molecule type" value="Genomic_DNA"/>
</dbReference>
<gene>
    <name evidence="12" type="ORF">O9570_26835</name>
</gene>
<keyword evidence="10 11" id="KW-0472">Membrane</keyword>
<dbReference type="SMART" id="SM00388">
    <property type="entry name" value="HisKA"/>
    <property type="match status" value="1"/>
</dbReference>
<dbReference type="SUPFAM" id="SSF55874">
    <property type="entry name" value="ATPase domain of HSP90 chaperone/DNA topoisomerase II/histidine kinase"/>
    <property type="match status" value="1"/>
</dbReference>
<dbReference type="Pfam" id="PF00512">
    <property type="entry name" value="HisKA"/>
    <property type="match status" value="1"/>
</dbReference>
<protein>
    <recommendedName>
        <fullName evidence="3">histidine kinase</fullName>
        <ecNumber evidence="3">2.7.13.3</ecNumber>
    </recommendedName>
</protein>
<dbReference type="Gene3D" id="3.30.565.10">
    <property type="entry name" value="Histidine kinase-like ATPase, C-terminal domain"/>
    <property type="match status" value="1"/>
</dbReference>
<dbReference type="InterPro" id="IPR036097">
    <property type="entry name" value="HisK_dim/P_sf"/>
</dbReference>
<evidence type="ECO:0000256" key="1">
    <source>
        <dbReference type="ARBA" id="ARBA00000085"/>
    </source>
</evidence>
<dbReference type="AlphaFoldDB" id="A0A0D6GYC6"/>
<dbReference type="SMART" id="SM00387">
    <property type="entry name" value="HATPase_c"/>
    <property type="match status" value="1"/>
</dbReference>
<evidence type="ECO:0000256" key="10">
    <source>
        <dbReference type="ARBA" id="ARBA00023136"/>
    </source>
</evidence>
<dbReference type="CDD" id="cd00082">
    <property type="entry name" value="HisKA"/>
    <property type="match status" value="1"/>
</dbReference>
<evidence type="ECO:0000313" key="12">
    <source>
        <dbReference type="EMBL" id="MCZ8405098.1"/>
    </source>
</evidence>
<evidence type="ECO:0000256" key="7">
    <source>
        <dbReference type="ARBA" id="ARBA00022777"/>
    </source>
</evidence>
<comment type="subcellular location">
    <subcellularLocation>
        <location evidence="2">Membrane</location>
        <topology evidence="2">Multi-pass membrane protein</topology>
    </subcellularLocation>
</comment>
<organism evidence="12 13">
    <name type="scientific">Alcaligenes xylosoxydans xylosoxydans</name>
    <name type="common">Achromobacter xylosoxidans</name>
    <dbReference type="NCBI Taxonomy" id="85698"/>
    <lineage>
        <taxon>Bacteria</taxon>
        <taxon>Pseudomonadati</taxon>
        <taxon>Pseudomonadota</taxon>
        <taxon>Betaproteobacteria</taxon>
        <taxon>Burkholderiales</taxon>
        <taxon>Alcaligenaceae</taxon>
        <taxon>Achromobacter</taxon>
    </lineage>
</organism>
<keyword evidence="7 12" id="KW-0418">Kinase</keyword>
<dbReference type="KEGG" id="axx:ERS451415_01858"/>
<keyword evidence="8 11" id="KW-1133">Transmembrane helix</keyword>
<dbReference type="PANTHER" id="PTHR45436">
    <property type="entry name" value="SENSOR HISTIDINE KINASE YKOH"/>
    <property type="match status" value="1"/>
</dbReference>
<keyword evidence="5" id="KW-0808">Transferase</keyword>
<evidence type="ECO:0000256" key="4">
    <source>
        <dbReference type="ARBA" id="ARBA00022553"/>
    </source>
</evidence>
<accession>A0A0D6GYC6</accession>
<evidence type="ECO:0000256" key="5">
    <source>
        <dbReference type="ARBA" id="ARBA00022679"/>
    </source>
</evidence>
<sequence length="371" mass="41255">MTLERTPPAPTASRPLLPSRSLARHLVIRLMPPILLLVLLDLAATWVITHKIDMSLWMLEDFFWLMVVGQVALIGLFTWVVVQGVRSGLRSVNHLSEEIRQRSIDDMQPLEVVGVPVEIEPLVTHTNDLLLRLDASLAAQRRFIGHAAHQLRTPLSGLRLESELMLARPLPDDVRARAERIKAVSDRMIRLGQQLLVLARADPNARPQDSFVRIDLCEWVRAHGAEWFPRVREARYELDLVAPDAPIWIDADPLLLAELLGNLIDNALRYGNATGRITLIVGANPPSLTVEDDGPGIPPEERDRVFEAFYRSPSASAGGSGLGLAIVREIAHAHGAWWKLTSRPDFSGTRLSVVFPGPRKGAQLTRQEPTS</sequence>
<evidence type="ECO:0000256" key="8">
    <source>
        <dbReference type="ARBA" id="ARBA00022989"/>
    </source>
</evidence>
<dbReference type="Proteomes" id="UP001141992">
    <property type="component" value="Unassembled WGS sequence"/>
</dbReference>
<dbReference type="InterPro" id="IPR003661">
    <property type="entry name" value="HisK_dim/P_dom"/>
</dbReference>
<evidence type="ECO:0000256" key="2">
    <source>
        <dbReference type="ARBA" id="ARBA00004141"/>
    </source>
</evidence>
<proteinExistence type="predicted"/>
<feature type="transmembrane region" description="Helical" evidence="11">
    <location>
        <begin position="62"/>
        <end position="82"/>
    </location>
</feature>
<dbReference type="eggNOG" id="COG5002">
    <property type="taxonomic scope" value="Bacteria"/>
</dbReference>
<keyword evidence="4" id="KW-0597">Phosphoprotein</keyword>
<dbReference type="GO" id="GO:0000155">
    <property type="term" value="F:phosphorelay sensor kinase activity"/>
    <property type="evidence" value="ECO:0007669"/>
    <property type="project" value="InterPro"/>
</dbReference>
<keyword evidence="9" id="KW-0902">Two-component regulatory system</keyword>
<evidence type="ECO:0000256" key="6">
    <source>
        <dbReference type="ARBA" id="ARBA00022692"/>
    </source>
</evidence>
<dbReference type="PANTHER" id="PTHR45436:SF15">
    <property type="entry name" value="SENSOR HISTIDINE KINASE CUSS"/>
    <property type="match status" value="1"/>
</dbReference>
<keyword evidence="6 11" id="KW-0812">Transmembrane</keyword>
<dbReference type="RefSeq" id="WP_006388515.1">
    <property type="nucleotide sequence ID" value="NZ_CAJFDJ010000022.1"/>
</dbReference>
<comment type="caution">
    <text evidence="12">The sequence shown here is derived from an EMBL/GenBank/DDBJ whole genome shotgun (WGS) entry which is preliminary data.</text>
</comment>
<dbReference type="InterPro" id="IPR003594">
    <property type="entry name" value="HATPase_dom"/>
</dbReference>
<dbReference type="SUPFAM" id="SSF47384">
    <property type="entry name" value="Homodimeric domain of signal transducing histidine kinase"/>
    <property type="match status" value="1"/>
</dbReference>
<dbReference type="EC" id="2.7.13.3" evidence="3"/>
<dbReference type="CDD" id="cd00075">
    <property type="entry name" value="HATPase"/>
    <property type="match status" value="1"/>
</dbReference>
<dbReference type="PROSITE" id="PS50109">
    <property type="entry name" value="HIS_KIN"/>
    <property type="match status" value="1"/>
</dbReference>
<evidence type="ECO:0000256" key="9">
    <source>
        <dbReference type="ARBA" id="ARBA00023012"/>
    </source>
</evidence>
<dbReference type="InterPro" id="IPR004358">
    <property type="entry name" value="Sig_transdc_His_kin-like_C"/>
</dbReference>
<dbReference type="Gene3D" id="1.10.287.130">
    <property type="match status" value="1"/>
</dbReference>
<comment type="catalytic activity">
    <reaction evidence="1">
        <text>ATP + protein L-histidine = ADP + protein N-phospho-L-histidine.</text>
        <dbReference type="EC" id="2.7.13.3"/>
    </reaction>
</comment>
<dbReference type="GO" id="GO:0005886">
    <property type="term" value="C:plasma membrane"/>
    <property type="evidence" value="ECO:0007669"/>
    <property type="project" value="TreeGrafter"/>
</dbReference>
<feature type="transmembrane region" description="Helical" evidence="11">
    <location>
        <begin position="26"/>
        <end position="50"/>
    </location>
</feature>